<accession>A0ABD1DQK3</accession>
<gene>
    <name evidence="1" type="ORF">pipiens_006804</name>
</gene>
<name>A0ABD1DQK3_CULPP</name>
<sequence>MGPVVQQAVTEHFRLKKVSSLWTKSWRHGTTFGPYFWLATAGAFNRFASEVLLGSTTVFAEFLADPVERKFRRFKSLPAP</sequence>
<evidence type="ECO:0000313" key="1">
    <source>
        <dbReference type="EMBL" id="KAL1401197.1"/>
    </source>
</evidence>
<dbReference type="AlphaFoldDB" id="A0ABD1DQK3"/>
<dbReference type="EMBL" id="JBEHCU010005006">
    <property type="protein sequence ID" value="KAL1401197.1"/>
    <property type="molecule type" value="Genomic_DNA"/>
</dbReference>
<organism evidence="1 2">
    <name type="scientific">Culex pipiens pipiens</name>
    <name type="common">Northern house mosquito</name>
    <dbReference type="NCBI Taxonomy" id="38569"/>
    <lineage>
        <taxon>Eukaryota</taxon>
        <taxon>Metazoa</taxon>
        <taxon>Ecdysozoa</taxon>
        <taxon>Arthropoda</taxon>
        <taxon>Hexapoda</taxon>
        <taxon>Insecta</taxon>
        <taxon>Pterygota</taxon>
        <taxon>Neoptera</taxon>
        <taxon>Endopterygota</taxon>
        <taxon>Diptera</taxon>
        <taxon>Nematocera</taxon>
        <taxon>Culicoidea</taxon>
        <taxon>Culicidae</taxon>
        <taxon>Culicinae</taxon>
        <taxon>Culicini</taxon>
        <taxon>Culex</taxon>
        <taxon>Culex</taxon>
    </lineage>
</organism>
<reference evidence="1 2" key="1">
    <citation type="submission" date="2024-05" db="EMBL/GenBank/DDBJ databases">
        <title>Culex pipiens pipiens assembly and annotation.</title>
        <authorList>
            <person name="Alout H."/>
            <person name="Durand T."/>
        </authorList>
    </citation>
    <scope>NUCLEOTIDE SEQUENCE [LARGE SCALE GENOMIC DNA]</scope>
    <source>
        <strain evidence="1">HA-2024</strain>
        <tissue evidence="1">Whole body</tissue>
    </source>
</reference>
<comment type="caution">
    <text evidence="1">The sequence shown here is derived from an EMBL/GenBank/DDBJ whole genome shotgun (WGS) entry which is preliminary data.</text>
</comment>
<evidence type="ECO:0000313" key="2">
    <source>
        <dbReference type="Proteomes" id="UP001562425"/>
    </source>
</evidence>
<dbReference type="Proteomes" id="UP001562425">
    <property type="component" value="Unassembled WGS sequence"/>
</dbReference>
<proteinExistence type="predicted"/>
<protein>
    <submittedName>
        <fullName evidence="1">Uncharacterized protein</fullName>
    </submittedName>
</protein>
<keyword evidence="2" id="KW-1185">Reference proteome</keyword>